<dbReference type="Proteomes" id="UP000215405">
    <property type="component" value="Unassembled WGS sequence"/>
</dbReference>
<dbReference type="AlphaFoldDB" id="A0A231V2U5"/>
<dbReference type="EMBL" id="NBYO01000001">
    <property type="protein sequence ID" value="OXT02474.1"/>
    <property type="molecule type" value="Genomic_DNA"/>
</dbReference>
<organism evidence="1 2">
    <name type="scientific">Notoacmeibacter marinus</name>
    <dbReference type="NCBI Taxonomy" id="1876515"/>
    <lineage>
        <taxon>Bacteria</taxon>
        <taxon>Pseudomonadati</taxon>
        <taxon>Pseudomonadota</taxon>
        <taxon>Alphaproteobacteria</taxon>
        <taxon>Hyphomicrobiales</taxon>
        <taxon>Notoacmeibacteraceae</taxon>
        <taxon>Notoacmeibacter</taxon>
    </lineage>
</organism>
<reference evidence="2" key="1">
    <citation type="journal article" date="2017" name="Int. J. Syst. Evol. Microbiol.">
        <title>Notoacmeibacter marinus gen. nov., sp. nov., isolated from the gut of a limpet and proposal of Notoacmeibacteraceae fam. nov. in the order Rhizobiales of the class Alphaproteobacteria.</title>
        <authorList>
            <person name="Huang Z."/>
            <person name="Guo F."/>
            <person name="Lai Q."/>
        </authorList>
    </citation>
    <scope>NUCLEOTIDE SEQUENCE [LARGE SCALE GENOMIC DNA]</scope>
    <source>
        <strain evidence="2">XMTR2A4</strain>
    </source>
</reference>
<dbReference type="RefSeq" id="WP_094076429.1">
    <property type="nucleotide sequence ID" value="NZ_QHKP01000004.1"/>
</dbReference>
<comment type="caution">
    <text evidence="1">The sequence shown here is derived from an EMBL/GenBank/DDBJ whole genome shotgun (WGS) entry which is preliminary data.</text>
</comment>
<sequence length="177" mass="18854">MAAAAAALPFFVAAHPERFGPPELQFDGVVIDLADVGPIKESSSSDLKQRAIIATPYDDVSVGTVIPSDTARQFVAANEGKSAPFSAFRTSNAFGDWQRDRVISGRRALAVHNGRAAIVDGGTVRMIRKGSILADGKHVSSVRSKRREVILVFEDGSLERLPIAPDPMAGTAQATRK</sequence>
<evidence type="ECO:0000313" key="2">
    <source>
        <dbReference type="Proteomes" id="UP000215405"/>
    </source>
</evidence>
<proteinExistence type="predicted"/>
<accession>A0A231V2U5</accession>
<gene>
    <name evidence="1" type="ORF">B7H23_06135</name>
</gene>
<evidence type="ECO:0000313" key="1">
    <source>
        <dbReference type="EMBL" id="OXT02474.1"/>
    </source>
</evidence>
<protein>
    <submittedName>
        <fullName evidence="1">Uncharacterized protein</fullName>
    </submittedName>
</protein>
<keyword evidence="2" id="KW-1185">Reference proteome</keyword>
<name>A0A231V2U5_9HYPH</name>